<name>W7XFX1_TETTS</name>
<dbReference type="GeneID" id="24441322"/>
<proteinExistence type="predicted"/>
<sequence length="139" mass="16777">MLLAHINHQKCGRIFLYCISYCVKYAVANEWKEIQTSQRDINQLNDANLKVSKQNIVHTQLVNIVILKQLNKKNLDYMKKLTFKLDKDQISEVNQKMRIPYFFNAKIFKILQKSMQENQHKKYFQFGLYKQQQIQQYQL</sequence>
<protein>
    <submittedName>
        <fullName evidence="1">Uncharacterized protein</fullName>
    </submittedName>
</protein>
<gene>
    <name evidence="1" type="ORF">TTHERM_000992843</name>
</gene>
<evidence type="ECO:0000313" key="1">
    <source>
        <dbReference type="EMBL" id="EWS71729.1"/>
    </source>
</evidence>
<evidence type="ECO:0000313" key="2">
    <source>
        <dbReference type="Proteomes" id="UP000009168"/>
    </source>
</evidence>
<keyword evidence="2" id="KW-1185">Reference proteome</keyword>
<dbReference type="InParanoid" id="W7XFX1"/>
<dbReference type="KEGG" id="tet:TTHERM_000992843"/>
<dbReference type="AlphaFoldDB" id="W7XFX1"/>
<dbReference type="EMBL" id="GG662439">
    <property type="protein sequence ID" value="EWS71729.1"/>
    <property type="molecule type" value="Genomic_DNA"/>
</dbReference>
<reference evidence="2" key="1">
    <citation type="journal article" date="2006" name="PLoS Biol.">
        <title>Macronuclear genome sequence of the ciliate Tetrahymena thermophila, a model eukaryote.</title>
        <authorList>
            <person name="Eisen J.A."/>
            <person name="Coyne R.S."/>
            <person name="Wu M."/>
            <person name="Wu D."/>
            <person name="Thiagarajan M."/>
            <person name="Wortman J.R."/>
            <person name="Badger J.H."/>
            <person name="Ren Q."/>
            <person name="Amedeo P."/>
            <person name="Jones K.M."/>
            <person name="Tallon L.J."/>
            <person name="Delcher A.L."/>
            <person name="Salzberg S.L."/>
            <person name="Silva J.C."/>
            <person name="Haas B.J."/>
            <person name="Majoros W.H."/>
            <person name="Farzad M."/>
            <person name="Carlton J.M."/>
            <person name="Smith R.K. Jr."/>
            <person name="Garg J."/>
            <person name="Pearlman R.E."/>
            <person name="Karrer K.M."/>
            <person name="Sun L."/>
            <person name="Manning G."/>
            <person name="Elde N.C."/>
            <person name="Turkewitz A.P."/>
            <person name="Asai D.J."/>
            <person name="Wilkes D.E."/>
            <person name="Wang Y."/>
            <person name="Cai H."/>
            <person name="Collins K."/>
            <person name="Stewart B.A."/>
            <person name="Lee S.R."/>
            <person name="Wilamowska K."/>
            <person name="Weinberg Z."/>
            <person name="Ruzzo W.L."/>
            <person name="Wloga D."/>
            <person name="Gaertig J."/>
            <person name="Frankel J."/>
            <person name="Tsao C.-C."/>
            <person name="Gorovsky M.A."/>
            <person name="Keeling P.J."/>
            <person name="Waller R.F."/>
            <person name="Patron N.J."/>
            <person name="Cherry J.M."/>
            <person name="Stover N.A."/>
            <person name="Krieger C.J."/>
            <person name="del Toro C."/>
            <person name="Ryder H.F."/>
            <person name="Williamson S.C."/>
            <person name="Barbeau R.A."/>
            <person name="Hamilton E.P."/>
            <person name="Orias E."/>
        </authorList>
    </citation>
    <scope>NUCLEOTIDE SEQUENCE [LARGE SCALE GENOMIC DNA]</scope>
    <source>
        <strain evidence="2">SB210</strain>
    </source>
</reference>
<dbReference type="Proteomes" id="UP000009168">
    <property type="component" value="Unassembled WGS sequence"/>
</dbReference>
<organism evidence="1 2">
    <name type="scientific">Tetrahymena thermophila (strain SB210)</name>
    <dbReference type="NCBI Taxonomy" id="312017"/>
    <lineage>
        <taxon>Eukaryota</taxon>
        <taxon>Sar</taxon>
        <taxon>Alveolata</taxon>
        <taxon>Ciliophora</taxon>
        <taxon>Intramacronucleata</taxon>
        <taxon>Oligohymenophorea</taxon>
        <taxon>Hymenostomatida</taxon>
        <taxon>Tetrahymenina</taxon>
        <taxon>Tetrahymenidae</taxon>
        <taxon>Tetrahymena</taxon>
    </lineage>
</organism>
<accession>W7XFX1</accession>
<dbReference type="RefSeq" id="XP_012655737.1">
    <property type="nucleotide sequence ID" value="XM_012800283.1"/>
</dbReference>